<evidence type="ECO:0000256" key="17">
    <source>
        <dbReference type="ARBA" id="ARBA00051681"/>
    </source>
</evidence>
<dbReference type="GO" id="GO:1903108">
    <property type="term" value="P:regulation of mitochondrial transcription"/>
    <property type="evidence" value="ECO:0007669"/>
    <property type="project" value="UniProtKB-ARBA"/>
</dbReference>
<dbReference type="InterPro" id="IPR050603">
    <property type="entry name" value="MYST_HAT"/>
</dbReference>
<evidence type="ECO:0000256" key="12">
    <source>
        <dbReference type="ARBA" id="ARBA00023128"/>
    </source>
</evidence>
<evidence type="ECO:0000256" key="3">
    <source>
        <dbReference type="ARBA" id="ARBA00010107"/>
    </source>
</evidence>
<comment type="catalytic activity">
    <reaction evidence="16">
        <text>L-lysyl-[protein] + acetyl-CoA = N(6)-acetyl-L-lysyl-[protein] + CoA + H(+)</text>
        <dbReference type="Rhea" id="RHEA:45948"/>
        <dbReference type="Rhea" id="RHEA-COMP:9752"/>
        <dbReference type="Rhea" id="RHEA-COMP:10731"/>
        <dbReference type="ChEBI" id="CHEBI:15378"/>
        <dbReference type="ChEBI" id="CHEBI:29969"/>
        <dbReference type="ChEBI" id="CHEBI:57287"/>
        <dbReference type="ChEBI" id="CHEBI:57288"/>
        <dbReference type="ChEBI" id="CHEBI:61930"/>
    </reaction>
    <physiologicalReaction direction="left-to-right" evidence="16">
        <dbReference type="Rhea" id="RHEA:45949"/>
    </physiologicalReaction>
</comment>
<dbReference type="GO" id="GO:0044545">
    <property type="term" value="C:NSL complex"/>
    <property type="evidence" value="ECO:0007669"/>
    <property type="project" value="UniProtKB-ARBA"/>
</dbReference>
<evidence type="ECO:0000256" key="15">
    <source>
        <dbReference type="ARBA" id="ARBA00023242"/>
    </source>
</evidence>
<dbReference type="AlphaFoldDB" id="A0A6J2XI57"/>
<sequence length="455" mass="53787">MADSDKSGGSTEVANEIMRKKSESENTKPNNQDEDSESTEEQPLDVGIHYLVRRTDNSWYPGEIIQSRFNEVERQYEYYVHYEGYNRRLDEWVPRGRIMSSRFNLTDGQKIPDIKAWKERPVITDLLADNTDRKITRNQKRRHDEINHIQKTYAEMDPTTAALEKEHEQITKVKYIDKIQIGRFEIDTWYFSPYPEEYRRQSKLWICEYCLKYMRLEKSYRYHMSECTWRQPVGKEIYRKGTLSVYEVDGKDHKVYCQNLCLLAKLFLDHKTLYFDVEPFLFYILCEVDKQGAHIVGYFSKEKESPDGNNVACILTLPPYQRQGYGKLLIAFSYELSRLEGTVGSPEQPLSDLGKLSYRSYWSWVLLEILRDFRGTLSIKDLSQMTSITQTDIISTLQSMNMVKYWKGQHVICVTPKLVDEHIRSSQYKRPRLCVDSSALRWTPRRHVNNKIGKK</sequence>
<reference evidence="24" key="1">
    <citation type="submission" date="2025-08" db="UniProtKB">
        <authorList>
            <consortium name="RefSeq"/>
        </authorList>
    </citation>
    <scope>IDENTIFICATION</scope>
    <source>
        <tissue evidence="24">Gonads</tissue>
    </source>
</reference>
<dbReference type="FunFam" id="2.30.30.140:FF:000039">
    <property type="entry name" value="Histone acetyltransferase"/>
    <property type="match status" value="1"/>
</dbReference>
<dbReference type="InterPro" id="IPR016181">
    <property type="entry name" value="Acyl_CoA_acyltransferase"/>
</dbReference>
<dbReference type="InterPro" id="IPR040706">
    <property type="entry name" value="Zf-MYST"/>
</dbReference>
<dbReference type="EC" id="2.3.1.48" evidence="20"/>
<proteinExistence type="inferred from homology"/>
<dbReference type="Gene3D" id="3.30.60.60">
    <property type="entry name" value="N-acetyl transferase-like"/>
    <property type="match status" value="1"/>
</dbReference>
<dbReference type="PROSITE" id="PS51726">
    <property type="entry name" value="MYST_HAT"/>
    <property type="match status" value="1"/>
</dbReference>
<evidence type="ECO:0000256" key="9">
    <source>
        <dbReference type="ARBA" id="ARBA00022853"/>
    </source>
</evidence>
<dbReference type="KEGG" id="soy:115878140"/>
<comment type="similarity">
    <text evidence="3 20">Belongs to the MYST (SAS/MOZ) family.</text>
</comment>
<dbReference type="Pfam" id="PF11717">
    <property type="entry name" value="Tudor-knot"/>
    <property type="match status" value="1"/>
</dbReference>
<evidence type="ECO:0000256" key="16">
    <source>
        <dbReference type="ARBA" id="ARBA00047787"/>
    </source>
</evidence>
<keyword evidence="7" id="KW-0863">Zinc-finger</keyword>
<evidence type="ECO:0000256" key="20">
    <source>
        <dbReference type="RuleBase" id="RU361211"/>
    </source>
</evidence>
<dbReference type="SUPFAM" id="SSF55729">
    <property type="entry name" value="Acyl-CoA N-acyltransferases (Nat)"/>
    <property type="match status" value="1"/>
</dbReference>
<evidence type="ECO:0000256" key="11">
    <source>
        <dbReference type="ARBA" id="ARBA00023015"/>
    </source>
</evidence>
<dbReference type="FunCoup" id="A0A6J2XI57">
    <property type="interactions" value="1588"/>
</dbReference>
<evidence type="ECO:0000256" key="2">
    <source>
        <dbReference type="ARBA" id="ARBA00004173"/>
    </source>
</evidence>
<dbReference type="PANTHER" id="PTHR10615:SF82">
    <property type="entry name" value="HISTONE ACETYLTRANSFERASE KAT8"/>
    <property type="match status" value="1"/>
</dbReference>
<dbReference type="OrthoDB" id="787137at2759"/>
<keyword evidence="12" id="KW-0496">Mitochondrion</keyword>
<evidence type="ECO:0000313" key="23">
    <source>
        <dbReference type="Proteomes" id="UP000504635"/>
    </source>
</evidence>
<feature type="domain" description="MYST-type HAT" evidence="22">
    <location>
        <begin position="171"/>
        <end position="444"/>
    </location>
</feature>
<dbReference type="InterPro" id="IPR002717">
    <property type="entry name" value="HAT_MYST-type"/>
</dbReference>
<dbReference type="PANTHER" id="PTHR10615">
    <property type="entry name" value="HISTONE ACETYLTRANSFERASE"/>
    <property type="match status" value="1"/>
</dbReference>
<dbReference type="GO" id="GO:0035267">
    <property type="term" value="C:NuA4 histone acetyltransferase complex"/>
    <property type="evidence" value="ECO:0007669"/>
    <property type="project" value="TreeGrafter"/>
</dbReference>
<dbReference type="GO" id="GO:0030097">
    <property type="term" value="P:hemopoiesis"/>
    <property type="evidence" value="ECO:0007669"/>
    <property type="project" value="UniProtKB-ARBA"/>
</dbReference>
<name>A0A6J2XI57_SITOR</name>
<dbReference type="Pfam" id="PF01853">
    <property type="entry name" value="MOZ_SAS"/>
    <property type="match status" value="1"/>
</dbReference>
<dbReference type="InterPro" id="IPR000953">
    <property type="entry name" value="Chromo/chromo_shadow_dom"/>
</dbReference>
<keyword evidence="13" id="KW-0010">Activator</keyword>
<dbReference type="Gene3D" id="1.10.10.10">
    <property type="entry name" value="Winged helix-like DNA-binding domain superfamily/Winged helix DNA-binding domain"/>
    <property type="match status" value="1"/>
</dbReference>
<dbReference type="GO" id="GO:0005634">
    <property type="term" value="C:nucleus"/>
    <property type="evidence" value="ECO:0007669"/>
    <property type="project" value="UniProtKB-SubCell"/>
</dbReference>
<keyword evidence="14" id="KW-0804">Transcription</keyword>
<evidence type="ECO:0000256" key="6">
    <source>
        <dbReference type="ARBA" id="ARBA00022723"/>
    </source>
</evidence>
<dbReference type="GeneID" id="115878140"/>
<evidence type="ECO:0000256" key="18">
    <source>
        <dbReference type="ARBA" id="ARBA00062668"/>
    </source>
</evidence>
<dbReference type="SMART" id="SM00298">
    <property type="entry name" value="CHROMO"/>
    <property type="match status" value="1"/>
</dbReference>
<dbReference type="GO" id="GO:0008270">
    <property type="term" value="F:zinc ion binding"/>
    <property type="evidence" value="ECO:0007669"/>
    <property type="project" value="UniProtKB-KW"/>
</dbReference>
<dbReference type="GO" id="GO:0022008">
    <property type="term" value="P:neurogenesis"/>
    <property type="evidence" value="ECO:0007669"/>
    <property type="project" value="UniProtKB-ARBA"/>
</dbReference>
<dbReference type="InterPro" id="IPR025995">
    <property type="entry name" value="Tudor-knot"/>
</dbReference>
<comment type="catalytic activity">
    <reaction evidence="20">
        <text>L-lysyl-[protein] + acetyl-CoA = N(6)-acetyl-L-lysyl-[protein] + CoA + H(+)</text>
        <dbReference type="Rhea" id="RHEA:45948"/>
        <dbReference type="Rhea" id="RHEA-COMP:9752"/>
        <dbReference type="Rhea" id="RHEA-COMP:10731"/>
        <dbReference type="ChEBI" id="CHEBI:15378"/>
        <dbReference type="ChEBI" id="CHEBI:29969"/>
        <dbReference type="ChEBI" id="CHEBI:57287"/>
        <dbReference type="ChEBI" id="CHEBI:57288"/>
        <dbReference type="ChEBI" id="CHEBI:61930"/>
        <dbReference type="EC" id="2.3.1.48"/>
    </reaction>
</comment>
<evidence type="ECO:0000256" key="1">
    <source>
        <dbReference type="ARBA" id="ARBA00004123"/>
    </source>
</evidence>
<dbReference type="InterPro" id="IPR036388">
    <property type="entry name" value="WH-like_DNA-bd_sf"/>
</dbReference>
<keyword evidence="6" id="KW-0479">Metal-binding</keyword>
<feature type="compositionally biased region" description="Basic and acidic residues" evidence="21">
    <location>
        <begin position="17"/>
        <end position="26"/>
    </location>
</feature>
<evidence type="ECO:0000256" key="5">
    <source>
        <dbReference type="ARBA" id="ARBA00022679"/>
    </source>
</evidence>
<dbReference type="GO" id="GO:0005739">
    <property type="term" value="C:mitochondrion"/>
    <property type="evidence" value="ECO:0007669"/>
    <property type="project" value="UniProtKB-SubCell"/>
</dbReference>
<keyword evidence="8" id="KW-0862">Zinc</keyword>
<comment type="subcellular location">
    <subcellularLocation>
        <location evidence="2">Mitochondrion</location>
    </subcellularLocation>
    <subcellularLocation>
        <location evidence="1 20">Nucleus</location>
    </subcellularLocation>
</comment>
<evidence type="ECO:0000256" key="4">
    <source>
        <dbReference type="ARBA" id="ARBA00022553"/>
    </source>
</evidence>
<dbReference type="SUPFAM" id="SSF54160">
    <property type="entry name" value="Chromo domain-like"/>
    <property type="match status" value="1"/>
</dbReference>
<dbReference type="CTD" id="31518"/>
<dbReference type="GO" id="GO:0046972">
    <property type="term" value="F:histone H4K16 acetyltransferase activity"/>
    <property type="evidence" value="ECO:0007669"/>
    <property type="project" value="TreeGrafter"/>
</dbReference>
<keyword evidence="23" id="KW-1185">Reference proteome</keyword>
<evidence type="ECO:0000256" key="7">
    <source>
        <dbReference type="ARBA" id="ARBA00022771"/>
    </source>
</evidence>
<dbReference type="CDD" id="cd04301">
    <property type="entry name" value="NAT_SF"/>
    <property type="match status" value="1"/>
</dbReference>
<dbReference type="GO" id="GO:0005705">
    <property type="term" value="C:polytene chromosome interband"/>
    <property type="evidence" value="ECO:0007669"/>
    <property type="project" value="UniProtKB-ARBA"/>
</dbReference>
<keyword evidence="4" id="KW-0597">Phosphoprotein</keyword>
<dbReference type="GO" id="GO:0040029">
    <property type="term" value="P:epigenetic regulation of gene expression"/>
    <property type="evidence" value="ECO:0007669"/>
    <property type="project" value="UniProtKB-ARBA"/>
</dbReference>
<comment type="subunit">
    <text evidence="18">Component of a multisubunit histone acetyltransferase complex (MSL) at least composed of the MOF/KAT8, MSL1/hampin, MSL2L1 and MSL3L1. Component of the NSL complex at least composed of MOF/KAT8, KANSL1, KANSL2, KANSL3, MCRS1, PHF20, OGT1/OGT, WDR5 and HCFC1. Component of some MLL1/MLL complex, at least composed of the core components KMT2A/MLL1, ASH2L, HCFC1, WDR5 and RBBP5, as well as the facultative components BACC1, CHD8, E2F6, HSP70, INO80C, KANSL1, LAS1L, MAX, MCRS1, MGA, MOF/KAT8, PELP1, PHF20, PRP31, RING2, RUVB1/TIP49A, RUVB2/TIP49B, SENP3, TAF1, TAF4, TAF6, TAF7, TAF9 and TEX10. Interacts with the chromodomain of MORF4L1/MRG15. Interacts with ATM (via its Tudor-knot domain); possibly regulating the activity of ATM. Interacts with NELFD.</text>
</comment>
<keyword evidence="11" id="KW-0805">Transcription regulation</keyword>
<evidence type="ECO:0000256" key="19">
    <source>
        <dbReference type="PIRSR" id="PIRSR602717-51"/>
    </source>
</evidence>
<keyword evidence="15 20" id="KW-0539">Nucleus</keyword>
<dbReference type="Gene3D" id="2.30.30.140">
    <property type="match status" value="1"/>
</dbReference>
<dbReference type="FunFam" id="3.40.630.30:FF:000002">
    <property type="entry name" value="Histone acetyltransferase"/>
    <property type="match status" value="1"/>
</dbReference>
<keyword evidence="10" id="KW-0007">Acetylation</keyword>
<dbReference type="Gene3D" id="3.40.630.30">
    <property type="match status" value="1"/>
</dbReference>
<evidence type="ECO:0000259" key="22">
    <source>
        <dbReference type="PROSITE" id="PS51726"/>
    </source>
</evidence>
<organism evidence="23 24">
    <name type="scientific">Sitophilus oryzae</name>
    <name type="common">Rice weevil</name>
    <name type="synonym">Curculio oryzae</name>
    <dbReference type="NCBI Taxonomy" id="7048"/>
    <lineage>
        <taxon>Eukaryota</taxon>
        <taxon>Metazoa</taxon>
        <taxon>Ecdysozoa</taxon>
        <taxon>Arthropoda</taxon>
        <taxon>Hexapoda</taxon>
        <taxon>Insecta</taxon>
        <taxon>Pterygota</taxon>
        <taxon>Neoptera</taxon>
        <taxon>Endopterygota</taxon>
        <taxon>Coleoptera</taxon>
        <taxon>Polyphaga</taxon>
        <taxon>Cucujiformia</taxon>
        <taxon>Curculionidae</taxon>
        <taxon>Dryophthorinae</taxon>
        <taxon>Sitophilus</taxon>
    </lineage>
</organism>
<comment type="catalytic activity">
    <reaction evidence="17">
        <text>propanoyl-CoA + L-lysyl-[protein] = N(6)-propanoyl-L-lysyl-[protein] + CoA + H(+)</text>
        <dbReference type="Rhea" id="RHEA:54020"/>
        <dbReference type="Rhea" id="RHEA-COMP:9752"/>
        <dbReference type="Rhea" id="RHEA-COMP:13758"/>
        <dbReference type="ChEBI" id="CHEBI:15378"/>
        <dbReference type="ChEBI" id="CHEBI:29969"/>
        <dbReference type="ChEBI" id="CHEBI:57287"/>
        <dbReference type="ChEBI" id="CHEBI:57392"/>
        <dbReference type="ChEBI" id="CHEBI:138019"/>
    </reaction>
    <physiologicalReaction direction="left-to-right" evidence="17">
        <dbReference type="Rhea" id="RHEA:54021"/>
    </physiologicalReaction>
</comment>
<feature type="compositionally biased region" description="Acidic residues" evidence="21">
    <location>
        <begin position="32"/>
        <end position="43"/>
    </location>
</feature>
<dbReference type="GO" id="GO:0045595">
    <property type="term" value="P:regulation of cell differentiation"/>
    <property type="evidence" value="ECO:0007669"/>
    <property type="project" value="UniProtKB-ARBA"/>
</dbReference>
<dbReference type="FunFam" id="3.30.60.60:FF:000001">
    <property type="entry name" value="Histone acetyltransferase"/>
    <property type="match status" value="1"/>
</dbReference>
<protein>
    <recommendedName>
        <fullName evidence="20">Histone acetyltransferase</fullName>
        <ecNumber evidence="20">2.3.1.48</ecNumber>
    </recommendedName>
</protein>
<dbReference type="InterPro" id="IPR016197">
    <property type="entry name" value="Chromo-like_dom_sf"/>
</dbReference>
<keyword evidence="9" id="KW-0156">Chromatin regulator</keyword>
<accession>A0A6J2XI57</accession>
<feature type="region of interest" description="Disordered" evidence="21">
    <location>
        <begin position="1"/>
        <end position="44"/>
    </location>
</feature>
<evidence type="ECO:0000313" key="24">
    <source>
        <dbReference type="RefSeq" id="XP_030750374.1"/>
    </source>
</evidence>
<dbReference type="FunFam" id="1.10.10.10:FF:000022">
    <property type="entry name" value="Histone acetyltransferase"/>
    <property type="match status" value="1"/>
</dbReference>
<dbReference type="RefSeq" id="XP_030750374.1">
    <property type="nucleotide sequence ID" value="XM_030894514.1"/>
</dbReference>
<keyword evidence="5" id="KW-0808">Transferase</keyword>
<evidence type="ECO:0000256" key="10">
    <source>
        <dbReference type="ARBA" id="ARBA00022990"/>
    </source>
</evidence>
<dbReference type="InParanoid" id="A0A6J2XI57"/>
<dbReference type="GO" id="GO:0072487">
    <property type="term" value="C:MSL complex"/>
    <property type="evidence" value="ECO:0007669"/>
    <property type="project" value="TreeGrafter"/>
</dbReference>
<dbReference type="Pfam" id="PF17772">
    <property type="entry name" value="zf-MYST"/>
    <property type="match status" value="1"/>
</dbReference>
<dbReference type="Proteomes" id="UP000504635">
    <property type="component" value="Unplaced"/>
</dbReference>
<evidence type="ECO:0000256" key="8">
    <source>
        <dbReference type="ARBA" id="ARBA00022833"/>
    </source>
</evidence>
<evidence type="ECO:0000256" key="14">
    <source>
        <dbReference type="ARBA" id="ARBA00023163"/>
    </source>
</evidence>
<dbReference type="GO" id="GO:0051241">
    <property type="term" value="P:negative regulation of multicellular organismal process"/>
    <property type="evidence" value="ECO:0007669"/>
    <property type="project" value="UniProtKB-ARBA"/>
</dbReference>
<gene>
    <name evidence="24" type="primary">LOC115878140</name>
</gene>
<dbReference type="GO" id="GO:0140861">
    <property type="term" value="P:DNA repair-dependent chromatin remodeling"/>
    <property type="evidence" value="ECO:0007669"/>
    <property type="project" value="UniProtKB-ARBA"/>
</dbReference>
<evidence type="ECO:0000256" key="21">
    <source>
        <dbReference type="SAM" id="MobiDB-lite"/>
    </source>
</evidence>
<evidence type="ECO:0000256" key="13">
    <source>
        <dbReference type="ARBA" id="ARBA00023159"/>
    </source>
</evidence>
<feature type="active site" description="Proton donor/acceptor" evidence="19">
    <location>
        <position position="347"/>
    </location>
</feature>